<protein>
    <recommendedName>
        <fullName evidence="3">BON domain-containing protein</fullName>
    </recommendedName>
</protein>
<comment type="caution">
    <text evidence="1">The sequence shown here is derived from an EMBL/GenBank/DDBJ whole genome shotgun (WGS) entry which is preliminary data.</text>
</comment>
<dbReference type="EMBL" id="BAAACI010000008">
    <property type="protein sequence ID" value="GAA0778306.1"/>
    <property type="molecule type" value="Genomic_DNA"/>
</dbReference>
<reference evidence="1 2" key="1">
    <citation type="journal article" date="2019" name="Int. J. Syst. Evol. Microbiol.">
        <title>The Global Catalogue of Microorganisms (GCM) 10K type strain sequencing project: providing services to taxonomists for standard genome sequencing and annotation.</title>
        <authorList>
            <consortium name="The Broad Institute Genomics Platform"/>
            <consortium name="The Broad Institute Genome Sequencing Center for Infectious Disease"/>
            <person name="Wu L."/>
            <person name="Ma J."/>
        </authorList>
    </citation>
    <scope>NUCLEOTIDE SEQUENCE [LARGE SCALE GENOMIC DNA]</scope>
    <source>
        <strain evidence="1 2">JCM 1417</strain>
    </source>
</reference>
<name>A0ABN1KXG9_CLOSU</name>
<evidence type="ECO:0000313" key="2">
    <source>
        <dbReference type="Proteomes" id="UP001501047"/>
    </source>
</evidence>
<accession>A0ABN1KXG9</accession>
<dbReference type="RefSeq" id="WP_343827831.1">
    <property type="nucleotide sequence ID" value="NZ_BAAACI010000008.1"/>
</dbReference>
<keyword evidence="2" id="KW-1185">Reference proteome</keyword>
<evidence type="ECO:0008006" key="3">
    <source>
        <dbReference type="Google" id="ProtNLM"/>
    </source>
</evidence>
<dbReference type="Proteomes" id="UP001501047">
    <property type="component" value="Unassembled WGS sequence"/>
</dbReference>
<evidence type="ECO:0000313" key="1">
    <source>
        <dbReference type="EMBL" id="GAA0778306.1"/>
    </source>
</evidence>
<sequence>MVADALTPDIVTDRFIDHERFNIMIQGSFIENEDRNKLLKVSGNIKEYLKARLEDLDNVKIIS</sequence>
<proteinExistence type="predicted"/>
<organism evidence="1 2">
    <name type="scientific">Clostridium subterminale</name>
    <dbReference type="NCBI Taxonomy" id="1550"/>
    <lineage>
        <taxon>Bacteria</taxon>
        <taxon>Bacillati</taxon>
        <taxon>Bacillota</taxon>
        <taxon>Clostridia</taxon>
        <taxon>Eubacteriales</taxon>
        <taxon>Clostridiaceae</taxon>
        <taxon>Clostridium</taxon>
    </lineage>
</organism>
<gene>
    <name evidence="1" type="ORF">GCM10008908_34980</name>
</gene>